<evidence type="ECO:0000313" key="2">
    <source>
        <dbReference type="EMBL" id="GAG23797.1"/>
    </source>
</evidence>
<proteinExistence type="predicted"/>
<comment type="caution">
    <text evidence="2">The sequence shown here is derived from an EMBL/GenBank/DDBJ whole genome shotgun (WGS) entry which is preliminary data.</text>
</comment>
<gene>
    <name evidence="2" type="ORF">S01H1_58968</name>
</gene>
<dbReference type="InterPro" id="IPR036882">
    <property type="entry name" value="Alba-like_dom_sf"/>
</dbReference>
<dbReference type="AlphaFoldDB" id="X0WKN4"/>
<sequence length="56" mass="6053">MALVTALQKEPTVIVMARGRAISSAVDVVEVCKRNFVIDMCIDDILIGTERMGTGD</sequence>
<dbReference type="EMBL" id="BARS01038541">
    <property type="protein sequence ID" value="GAG23797.1"/>
    <property type="molecule type" value="Genomic_DNA"/>
</dbReference>
<accession>X0WKN4</accession>
<reference evidence="2" key="1">
    <citation type="journal article" date="2014" name="Front. Microbiol.">
        <title>High frequency of phylogenetically diverse reductive dehalogenase-homologous genes in deep subseafloor sedimentary metagenomes.</title>
        <authorList>
            <person name="Kawai M."/>
            <person name="Futagami T."/>
            <person name="Toyoda A."/>
            <person name="Takaki Y."/>
            <person name="Nishi S."/>
            <person name="Hori S."/>
            <person name="Arai W."/>
            <person name="Tsubouchi T."/>
            <person name="Morono Y."/>
            <person name="Uchiyama I."/>
            <person name="Ito T."/>
            <person name="Fujiyama A."/>
            <person name="Inagaki F."/>
            <person name="Takami H."/>
        </authorList>
    </citation>
    <scope>NUCLEOTIDE SEQUENCE</scope>
    <source>
        <strain evidence="2">Expedition CK06-06</strain>
    </source>
</reference>
<organism evidence="2">
    <name type="scientific">marine sediment metagenome</name>
    <dbReference type="NCBI Taxonomy" id="412755"/>
    <lineage>
        <taxon>unclassified sequences</taxon>
        <taxon>metagenomes</taxon>
        <taxon>ecological metagenomes</taxon>
    </lineage>
</organism>
<name>X0WKN4_9ZZZZ</name>
<evidence type="ECO:0000259" key="1">
    <source>
        <dbReference type="Pfam" id="PF01918"/>
    </source>
</evidence>
<dbReference type="Pfam" id="PF01918">
    <property type="entry name" value="Alba"/>
    <property type="match status" value="1"/>
</dbReference>
<dbReference type="InterPro" id="IPR002775">
    <property type="entry name" value="DNA/RNA-bd_Alba-like"/>
</dbReference>
<dbReference type="SUPFAM" id="SSF82704">
    <property type="entry name" value="AlbA-like"/>
    <property type="match status" value="1"/>
</dbReference>
<feature type="domain" description="DNA/RNA-binding protein Alba-like" evidence="1">
    <location>
        <begin position="2"/>
        <end position="36"/>
    </location>
</feature>
<protein>
    <recommendedName>
        <fullName evidence="1">DNA/RNA-binding protein Alba-like domain-containing protein</fullName>
    </recommendedName>
</protein>
<dbReference type="Gene3D" id="3.30.110.20">
    <property type="entry name" value="Alba-like domain"/>
    <property type="match status" value="1"/>
</dbReference>
<dbReference type="GO" id="GO:0003676">
    <property type="term" value="F:nucleic acid binding"/>
    <property type="evidence" value="ECO:0007669"/>
    <property type="project" value="InterPro"/>
</dbReference>